<organism evidence="3 4">
    <name type="scientific">Thyridium curvatum</name>
    <dbReference type="NCBI Taxonomy" id="1093900"/>
    <lineage>
        <taxon>Eukaryota</taxon>
        <taxon>Fungi</taxon>
        <taxon>Dikarya</taxon>
        <taxon>Ascomycota</taxon>
        <taxon>Pezizomycotina</taxon>
        <taxon>Sordariomycetes</taxon>
        <taxon>Sordariomycetidae</taxon>
        <taxon>Thyridiales</taxon>
        <taxon>Thyridiaceae</taxon>
        <taxon>Thyridium</taxon>
    </lineage>
</organism>
<dbReference type="InterPro" id="IPR017853">
    <property type="entry name" value="GH"/>
</dbReference>
<dbReference type="Proteomes" id="UP000319257">
    <property type="component" value="Unassembled WGS sequence"/>
</dbReference>
<accession>A0A507B6D2</accession>
<protein>
    <recommendedName>
        <fullName evidence="2">Beta-glucuronidase C-terminal domain-containing protein</fullName>
    </recommendedName>
</protein>
<comment type="caution">
    <text evidence="3">The sequence shown here is derived from an EMBL/GenBank/DDBJ whole genome shotgun (WGS) entry which is preliminary data.</text>
</comment>
<sequence>MARLSVLWLCSQAAAVYGVTFNIPSAPPANASTQLAAAPVGVSFEFFTFPGYMNDVASTKQCLQNLKDLTGVWPPIRIGGTTQDRATYDASSPNAVTYTVASPADAPASLTYGPSFITLASQYGGKVILGLNRRLNNLSNTVAAAVLAKSKMPNLDSIELGNEPNFFSNSDPIAQRRTWNAAADYASQVAWQNAVCGNLSAEGIISAGVYFGTSPMSIAGLAAVEGSANRFVKEYCSHNYPQWSGTYNLTRLMHHGEIASQISGFAGDVAAARAKGKPHIFGETNSATQGGGGISPTYGAALWVLDYIMQTVLMGSQALYFHQGTIGNCQYCWWGRYSMGAPYFGAYLATATLAGADKIAALDSKTTSYAGYAVYKDGRPIRVLLYNSDYYTSGRRSSQAFTLVGLSGASSVTARRLTAASATARVDQGQSPTFGGQTFRDGTCEMQGAAAVETTAVDDGGRATFTLQASEALLITL</sequence>
<reference evidence="3 4" key="1">
    <citation type="submission" date="2019-06" db="EMBL/GenBank/DDBJ databases">
        <title>Draft genome sequence of the filamentous fungus Phialemoniopsis curvata isolated from diesel fuel.</title>
        <authorList>
            <person name="Varaljay V.A."/>
            <person name="Lyon W.J."/>
            <person name="Crouch A.L."/>
            <person name="Drake C.E."/>
            <person name="Hollomon J.M."/>
            <person name="Nadeau L.J."/>
            <person name="Nunn H.S."/>
            <person name="Stevenson B.S."/>
            <person name="Bojanowski C.L."/>
            <person name="Crookes-Goodson W.J."/>
        </authorList>
    </citation>
    <scope>NUCLEOTIDE SEQUENCE [LARGE SCALE GENOMIC DNA]</scope>
    <source>
        <strain evidence="3 4">D216</strain>
    </source>
</reference>
<dbReference type="STRING" id="1093900.A0A507B6D2"/>
<dbReference type="GeneID" id="41969979"/>
<dbReference type="Pfam" id="PF16862">
    <property type="entry name" value="Glyco_hydro_79C"/>
    <property type="match status" value="1"/>
</dbReference>
<evidence type="ECO:0000313" key="4">
    <source>
        <dbReference type="Proteomes" id="UP000319257"/>
    </source>
</evidence>
<keyword evidence="1" id="KW-0732">Signal</keyword>
<dbReference type="OrthoDB" id="2796951at2759"/>
<feature type="domain" description="Beta-glucuronidase C-terminal" evidence="2">
    <location>
        <begin position="371"/>
        <end position="474"/>
    </location>
</feature>
<evidence type="ECO:0000256" key="1">
    <source>
        <dbReference type="SAM" id="SignalP"/>
    </source>
</evidence>
<evidence type="ECO:0000259" key="2">
    <source>
        <dbReference type="Pfam" id="PF16862"/>
    </source>
</evidence>
<dbReference type="InterPro" id="IPR031728">
    <property type="entry name" value="GlcAase_C"/>
</dbReference>
<proteinExistence type="predicted"/>
<dbReference type="AlphaFoldDB" id="A0A507B6D2"/>
<evidence type="ECO:0000313" key="3">
    <source>
        <dbReference type="EMBL" id="TPX18675.1"/>
    </source>
</evidence>
<dbReference type="Gene3D" id="3.20.20.80">
    <property type="entry name" value="Glycosidases"/>
    <property type="match status" value="1"/>
</dbReference>
<keyword evidence="4" id="KW-1185">Reference proteome</keyword>
<dbReference type="SUPFAM" id="SSF51445">
    <property type="entry name" value="(Trans)glycosidases"/>
    <property type="match status" value="1"/>
</dbReference>
<dbReference type="InterPro" id="IPR052974">
    <property type="entry name" value="GH79_Enzymes"/>
</dbReference>
<dbReference type="RefSeq" id="XP_031000386.1">
    <property type="nucleotide sequence ID" value="XM_031136732.1"/>
</dbReference>
<dbReference type="InParanoid" id="A0A507B6D2"/>
<name>A0A507B6D2_9PEZI</name>
<gene>
    <name evidence="3" type="ORF">E0L32_002532</name>
</gene>
<feature type="signal peptide" evidence="1">
    <location>
        <begin position="1"/>
        <end position="18"/>
    </location>
</feature>
<dbReference type="PANTHER" id="PTHR36183">
    <property type="entry name" value="BETA-GLUCURONIDASE"/>
    <property type="match status" value="1"/>
</dbReference>
<dbReference type="PANTHER" id="PTHR36183:SF2">
    <property type="entry name" value="BETA-GLUCURONIDASE C-TERMINAL DOMAIN-CONTAINING PROTEIN"/>
    <property type="match status" value="1"/>
</dbReference>
<dbReference type="EMBL" id="SKBQ01000010">
    <property type="protein sequence ID" value="TPX18675.1"/>
    <property type="molecule type" value="Genomic_DNA"/>
</dbReference>
<feature type="chain" id="PRO_5021471895" description="Beta-glucuronidase C-terminal domain-containing protein" evidence="1">
    <location>
        <begin position="19"/>
        <end position="477"/>
    </location>
</feature>